<comment type="caution">
    <text evidence="1">The sequence shown here is derived from an EMBL/GenBank/DDBJ whole genome shotgun (WGS) entry which is preliminary data.</text>
</comment>
<proteinExistence type="predicted"/>
<reference evidence="1" key="1">
    <citation type="journal article" date="2022" name="bioRxiv">
        <title>Population genetic analysis of Ophidiomyces ophidiicola, the causative agent of snake fungal disease, indicates recent introductions to the USA.</title>
        <authorList>
            <person name="Ladner J.T."/>
            <person name="Palmer J.M."/>
            <person name="Ettinger C.L."/>
            <person name="Stajich J.E."/>
            <person name="Farrell T.M."/>
            <person name="Glorioso B.M."/>
            <person name="Lawson B."/>
            <person name="Price S.J."/>
            <person name="Stengle A.G."/>
            <person name="Grear D.A."/>
            <person name="Lorch J.M."/>
        </authorList>
    </citation>
    <scope>NUCLEOTIDE SEQUENCE</scope>
    <source>
        <strain evidence="1">NWHC 24266-5</strain>
    </source>
</reference>
<evidence type="ECO:0000313" key="1">
    <source>
        <dbReference type="EMBL" id="KAI2384491.1"/>
    </source>
</evidence>
<gene>
    <name evidence="1" type="ORF">LOY88_004649</name>
</gene>
<sequence>MGDFGVDLAPEAATTSLETPELLVSSEDIQVLVTGFGPFKTNPLNPSFLIASCLPSTITTSSSLSLVPRNIRIHVHPTPIRVSYSAVRIAVPSILESFKRAHHGKLPDLIVHIGMASTRHYYSAETAAHRDGYQVTDVDGQVGYEDGELVWKREGLPKILQPGPAATEISCIASPSTPAAATGLSDSKFPISVHPFRPDSKLLETWRSFAPPEADVRISEDAGRYLCEFIYYASLAYLYKEGLVRNAIFFHVPGWTDDASVESGRDILIGLIKALVSCWIDQEPK</sequence>
<dbReference type="EMBL" id="JALBCA010000072">
    <property type="protein sequence ID" value="KAI2384491.1"/>
    <property type="molecule type" value="Genomic_DNA"/>
</dbReference>
<accession>A0ACB8USX4</accession>
<organism evidence="1">
    <name type="scientific">Ophidiomyces ophidiicola</name>
    <dbReference type="NCBI Taxonomy" id="1387563"/>
    <lineage>
        <taxon>Eukaryota</taxon>
        <taxon>Fungi</taxon>
        <taxon>Dikarya</taxon>
        <taxon>Ascomycota</taxon>
        <taxon>Pezizomycotina</taxon>
        <taxon>Eurotiomycetes</taxon>
        <taxon>Eurotiomycetidae</taxon>
        <taxon>Onygenales</taxon>
        <taxon>Onygenaceae</taxon>
        <taxon>Ophidiomyces</taxon>
    </lineage>
</organism>
<protein>
    <submittedName>
        <fullName evidence="1">Uncharacterized protein</fullName>
    </submittedName>
</protein>
<name>A0ACB8USX4_9EURO</name>